<feature type="compositionally biased region" description="Polar residues" evidence="1">
    <location>
        <begin position="237"/>
        <end position="256"/>
    </location>
</feature>
<sequence>MYKPLQKKNSSWTPTTAQKKSKSPSKLGHFSIQPKPNQKSSQSQEIGEYSRDSADRLAANVMRSLEAKGSQETETPTVQPQSESRISVADVVGQRMSTLTPRTLTPQVRMTSEVVPENPIQRQCADCASEQQEQSAEAEKEVEQISLAANGIQAKVTVGAPGDKYEVEADTVARQVMSMPAPVKNQPIQREGIAEENVEEVQAKPIAAFITPLVQREMALEKQEEVQAKATSDGAFETSSNVETQLNTSKGGGSPLSNEVRSFMEPRFGADFSSVRVHTDSAAVQMSQELGAQAFTHGSDVYFGEGKSPGNNELTAHELTHVVQQNGTTIERKEASNKVQKQDNESLHQPIVENAPASAISIRDFIALVEAEERKYSPEEQTNTKLMITRLRKIFYDREGWDNYLIEGAKDIEAPYTTEHQEKERFTLAIPFWFNDFDVVRQEHNVKDSQGNTPDIASNQEISLEDGSYIDLGHVFAGLDALNYPQSVQAPVLSSIGIDDNVDAVTWVGDLGSVLAEIQFEWIRNDNQISSTEMQAIINEYASPQDMLGNIDTYVIDQQFDIDETSGGRKVSEILREYYLNGSTDQGTPSRDRRYSIFAQAVGLNNWDGTNFSNESEWIDRYTDQVNDAAALYVGANSEGTLGLPGRVGFVLGMSTNAGARTLVETFLNALKQRIALEPTN</sequence>
<dbReference type="Proteomes" id="UP000003835">
    <property type="component" value="Unassembled WGS sequence"/>
</dbReference>
<gene>
    <name evidence="3" type="ORF">MC7420_3112</name>
</gene>
<feature type="region of interest" description="Disordered" evidence="1">
    <location>
        <begin position="229"/>
        <end position="256"/>
    </location>
</feature>
<feature type="domain" description="eCIS core" evidence="2">
    <location>
        <begin position="255"/>
        <end position="328"/>
    </location>
</feature>
<dbReference type="eggNOG" id="COG1388">
    <property type="taxonomic scope" value="Bacteria"/>
</dbReference>
<dbReference type="eggNOG" id="COG3064">
    <property type="taxonomic scope" value="Bacteria"/>
</dbReference>
<dbReference type="AlphaFoldDB" id="B4VKD6"/>
<evidence type="ECO:0000259" key="2">
    <source>
        <dbReference type="Pfam" id="PF13699"/>
    </source>
</evidence>
<reference evidence="3 4" key="1">
    <citation type="submission" date="2008-07" db="EMBL/GenBank/DDBJ databases">
        <authorList>
            <person name="Tandeau de Marsac N."/>
            <person name="Ferriera S."/>
            <person name="Johnson J."/>
            <person name="Kravitz S."/>
            <person name="Beeson K."/>
            <person name="Sutton G."/>
            <person name="Rogers Y.-H."/>
            <person name="Friedman R."/>
            <person name="Frazier M."/>
            <person name="Venter J.C."/>
        </authorList>
    </citation>
    <scope>NUCLEOTIDE SEQUENCE [LARGE SCALE GENOMIC DNA]</scope>
    <source>
        <strain evidence="3 4">PCC 7420</strain>
    </source>
</reference>
<feature type="compositionally biased region" description="Polar residues" evidence="1">
    <location>
        <begin position="72"/>
        <end position="85"/>
    </location>
</feature>
<organism evidence="3 4">
    <name type="scientific">Coleofasciculus chthonoplastes PCC 7420</name>
    <dbReference type="NCBI Taxonomy" id="118168"/>
    <lineage>
        <taxon>Bacteria</taxon>
        <taxon>Bacillati</taxon>
        <taxon>Cyanobacteriota</taxon>
        <taxon>Cyanophyceae</taxon>
        <taxon>Coleofasciculales</taxon>
        <taxon>Coleofasciculaceae</taxon>
        <taxon>Coleofasciculus</taxon>
    </lineage>
</organism>
<dbReference type="STRING" id="118168.MC7420_3112"/>
<keyword evidence="4" id="KW-1185">Reference proteome</keyword>
<protein>
    <recommendedName>
        <fullName evidence="2">eCIS core domain-containing protein</fullName>
    </recommendedName>
</protein>
<dbReference type="EMBL" id="DS989843">
    <property type="protein sequence ID" value="EDX77788.1"/>
    <property type="molecule type" value="Genomic_DNA"/>
</dbReference>
<dbReference type="HOGENOM" id="CLU_403721_0_0_3"/>
<feature type="compositionally biased region" description="Polar residues" evidence="1">
    <location>
        <begin position="7"/>
        <end position="18"/>
    </location>
</feature>
<evidence type="ECO:0000313" key="3">
    <source>
        <dbReference type="EMBL" id="EDX77788.1"/>
    </source>
</evidence>
<dbReference type="InterPro" id="IPR025295">
    <property type="entry name" value="eCIS_core_dom"/>
</dbReference>
<dbReference type="Pfam" id="PF13699">
    <property type="entry name" value="eCIS_core"/>
    <property type="match status" value="1"/>
</dbReference>
<dbReference type="RefSeq" id="WP_006099049.1">
    <property type="nucleotide sequence ID" value="NZ_DS989843.1"/>
</dbReference>
<proteinExistence type="predicted"/>
<evidence type="ECO:0000256" key="1">
    <source>
        <dbReference type="SAM" id="MobiDB-lite"/>
    </source>
</evidence>
<feature type="compositionally biased region" description="Low complexity" evidence="1">
    <location>
        <begin position="31"/>
        <end position="44"/>
    </location>
</feature>
<feature type="region of interest" description="Disordered" evidence="1">
    <location>
        <begin position="1"/>
        <end position="94"/>
    </location>
</feature>
<name>B4VKD6_9CYAN</name>
<accession>B4VKD6</accession>
<evidence type="ECO:0000313" key="4">
    <source>
        <dbReference type="Proteomes" id="UP000003835"/>
    </source>
</evidence>